<dbReference type="EMBL" id="JAGIOE010000001">
    <property type="protein sequence ID" value="MBP2374191.1"/>
    <property type="molecule type" value="Genomic_DNA"/>
</dbReference>
<evidence type="ECO:0000256" key="9">
    <source>
        <dbReference type="RuleBase" id="RU366031"/>
    </source>
</evidence>
<evidence type="ECO:0000259" key="10">
    <source>
        <dbReference type="Pfam" id="PF02602"/>
    </source>
</evidence>
<evidence type="ECO:0000256" key="3">
    <source>
        <dbReference type="ARBA" id="ARBA00013109"/>
    </source>
</evidence>
<evidence type="ECO:0000256" key="4">
    <source>
        <dbReference type="ARBA" id="ARBA00023239"/>
    </source>
</evidence>
<dbReference type="Gene3D" id="3.40.50.10090">
    <property type="match status" value="2"/>
</dbReference>
<dbReference type="Pfam" id="PF02602">
    <property type="entry name" value="HEM4"/>
    <property type="match status" value="1"/>
</dbReference>
<sequence>MSNPGVLAGRTALLLRSADRAAATVKVLAARGARTAVCRLIDFELPADTAELDARLRRMLSGHYDWCVFTSVNTLTALGARAAALGVELRIPSGTRVAVVGEATAQAVRALGAHIDFMPATDHSARGMLADWQDLRTSAARVFAPQADIASATLRDGFAAHGWDADIVIAYNTVTAPADPARALHASGIGHPPALPEGGYLLTVPELPEALAGIDAVMFSSPSTVDKFLALLPDPATRLTGGQALIAIGDSTAKRLREHGLEPSGIAALPTPEGLADAWEAAVVATRHPASTLAASTHAASTDPAT</sequence>
<feature type="domain" description="Tetrapyrrole biosynthesis uroporphyrinogen III synthase" evidence="10">
    <location>
        <begin position="24"/>
        <end position="276"/>
    </location>
</feature>
<gene>
    <name evidence="11" type="ORF">JOF46_002103</name>
</gene>
<keyword evidence="12" id="KW-1185">Reference proteome</keyword>
<evidence type="ECO:0000256" key="2">
    <source>
        <dbReference type="ARBA" id="ARBA00008133"/>
    </source>
</evidence>
<keyword evidence="5 9" id="KW-0627">Porphyrin biosynthesis</keyword>
<dbReference type="CDD" id="cd06578">
    <property type="entry name" value="HemD"/>
    <property type="match status" value="1"/>
</dbReference>
<evidence type="ECO:0000256" key="7">
    <source>
        <dbReference type="ARBA" id="ARBA00040167"/>
    </source>
</evidence>
<evidence type="ECO:0000313" key="12">
    <source>
        <dbReference type="Proteomes" id="UP000766570"/>
    </source>
</evidence>
<evidence type="ECO:0000256" key="1">
    <source>
        <dbReference type="ARBA" id="ARBA00004772"/>
    </source>
</evidence>
<dbReference type="InterPro" id="IPR036108">
    <property type="entry name" value="4pyrrol_syn_uPrphyn_synt_sf"/>
</dbReference>
<proteinExistence type="inferred from homology"/>
<reference evidence="11 12" key="1">
    <citation type="submission" date="2021-03" db="EMBL/GenBank/DDBJ databases">
        <title>Sequencing the genomes of 1000 actinobacteria strains.</title>
        <authorList>
            <person name="Klenk H.-P."/>
        </authorList>
    </citation>
    <scope>NUCLEOTIDE SEQUENCE [LARGE SCALE GENOMIC DNA]</scope>
    <source>
        <strain evidence="11 12">DSM 15454</strain>
    </source>
</reference>
<protein>
    <recommendedName>
        <fullName evidence="7 9">Uroporphyrinogen-III synthase</fullName>
        <ecNumber evidence="3 9">4.2.1.75</ecNumber>
    </recommendedName>
</protein>
<comment type="similarity">
    <text evidence="2 9">Belongs to the uroporphyrinogen-III synthase family.</text>
</comment>
<dbReference type="RefSeq" id="WP_209907241.1">
    <property type="nucleotide sequence ID" value="NZ_BAAAMI010000006.1"/>
</dbReference>
<dbReference type="Proteomes" id="UP000766570">
    <property type="component" value="Unassembled WGS sequence"/>
</dbReference>
<dbReference type="SUPFAM" id="SSF69618">
    <property type="entry name" value="HemD-like"/>
    <property type="match status" value="1"/>
</dbReference>
<evidence type="ECO:0000256" key="5">
    <source>
        <dbReference type="ARBA" id="ARBA00023244"/>
    </source>
</evidence>
<keyword evidence="4 9" id="KW-0456">Lyase</keyword>
<comment type="catalytic activity">
    <reaction evidence="8 9">
        <text>hydroxymethylbilane = uroporphyrinogen III + H2O</text>
        <dbReference type="Rhea" id="RHEA:18965"/>
        <dbReference type="ChEBI" id="CHEBI:15377"/>
        <dbReference type="ChEBI" id="CHEBI:57308"/>
        <dbReference type="ChEBI" id="CHEBI:57845"/>
        <dbReference type="EC" id="4.2.1.75"/>
    </reaction>
</comment>
<dbReference type="PANTHER" id="PTHR38042">
    <property type="entry name" value="UROPORPHYRINOGEN-III SYNTHASE, CHLOROPLASTIC"/>
    <property type="match status" value="1"/>
</dbReference>
<evidence type="ECO:0000256" key="6">
    <source>
        <dbReference type="ARBA" id="ARBA00037589"/>
    </source>
</evidence>
<comment type="function">
    <text evidence="6 9">Catalyzes cyclization of the linear tetrapyrrole, hydroxymethylbilane, to the macrocyclic uroporphyrinogen III.</text>
</comment>
<evidence type="ECO:0000313" key="11">
    <source>
        <dbReference type="EMBL" id="MBP2374191.1"/>
    </source>
</evidence>
<comment type="caution">
    <text evidence="11">The sequence shown here is derived from an EMBL/GenBank/DDBJ whole genome shotgun (WGS) entry which is preliminary data.</text>
</comment>
<dbReference type="InterPro" id="IPR039793">
    <property type="entry name" value="UROS/Hem4"/>
</dbReference>
<evidence type="ECO:0000256" key="8">
    <source>
        <dbReference type="ARBA" id="ARBA00048617"/>
    </source>
</evidence>
<accession>A0ABS4WDA9</accession>
<dbReference type="EC" id="4.2.1.75" evidence="3 9"/>
<name>A0ABS4WDA9_9MICC</name>
<dbReference type="PANTHER" id="PTHR38042:SF1">
    <property type="entry name" value="UROPORPHYRINOGEN-III SYNTHASE, CHLOROPLASTIC"/>
    <property type="match status" value="1"/>
</dbReference>
<comment type="pathway">
    <text evidence="1 9">Porphyrin-containing compound metabolism; protoporphyrin-IX biosynthesis; coproporphyrinogen-III from 5-aminolevulinate: step 3/4.</text>
</comment>
<organism evidence="11 12">
    <name type="scientific">Paeniglutamicibacter psychrophenolicus</name>
    <dbReference type="NCBI Taxonomy" id="257454"/>
    <lineage>
        <taxon>Bacteria</taxon>
        <taxon>Bacillati</taxon>
        <taxon>Actinomycetota</taxon>
        <taxon>Actinomycetes</taxon>
        <taxon>Micrococcales</taxon>
        <taxon>Micrococcaceae</taxon>
        <taxon>Paeniglutamicibacter</taxon>
    </lineage>
</organism>
<dbReference type="InterPro" id="IPR003754">
    <property type="entry name" value="4pyrrol_synth_uPrphyn_synth"/>
</dbReference>